<comment type="caution">
    <text evidence="3">The sequence shown here is derived from an EMBL/GenBank/DDBJ whole genome shotgun (WGS) entry which is preliminary data.</text>
</comment>
<protein>
    <submittedName>
        <fullName evidence="3">Phytase</fullName>
    </submittedName>
</protein>
<dbReference type="AlphaFoldDB" id="A0A1E3S3C7"/>
<feature type="chain" id="PRO_5039254365" evidence="1">
    <location>
        <begin position="20"/>
        <end position="370"/>
    </location>
</feature>
<dbReference type="PROSITE" id="PS51257">
    <property type="entry name" value="PROKAR_LIPOPROTEIN"/>
    <property type="match status" value="1"/>
</dbReference>
<name>A0A1E3S3C7_9MYCO</name>
<evidence type="ECO:0000313" key="3">
    <source>
        <dbReference type="EMBL" id="ODQ96676.1"/>
    </source>
</evidence>
<gene>
    <name evidence="3" type="ORF">BHQ17_00120</name>
</gene>
<dbReference type="InterPro" id="IPR027372">
    <property type="entry name" value="Phytase-like_dom"/>
</dbReference>
<feature type="domain" description="Phytase-like" evidence="2">
    <location>
        <begin position="54"/>
        <end position="357"/>
    </location>
</feature>
<sequence>MARYRGLVRGLLQSALACAVLVSACGGAETTDVHGPQYLGQLKLRDGATLDGTAIGGLSGLSYDRDGDLYYLISDDRSAKNPARFYTARITLSDSGIEDVDFVGTHPLLDADGKPFAPLNADARPPVVPPDPEGIAVDVGRQRIYWSSEGERQGEAMLDPSVRIADLDGGYLGEFTLPPMLHMSGEETGPRRNVGLEGLSLSPDGRHLWAAMEGPRYDDGELPSEADGALVRITKFDVETRAATAQYTYRVDAVASGPGGDNGLSELVAVDDDEFLVLERGYGTHVQARLYRVVIGDADDVLARPSLRDAPVQTMTKTLLVDLAGAVDPIDNLEGMTLGPTLPDGRQALVLVSDDNFSADQFTQFLAFAL</sequence>
<proteinExistence type="predicted"/>
<keyword evidence="4" id="KW-1185">Reference proteome</keyword>
<dbReference type="PANTHER" id="PTHR37957">
    <property type="entry name" value="BLR7070 PROTEIN"/>
    <property type="match status" value="1"/>
</dbReference>
<dbReference type="EMBL" id="MIGZ01000001">
    <property type="protein sequence ID" value="ODQ96676.1"/>
    <property type="molecule type" value="Genomic_DNA"/>
</dbReference>
<feature type="signal peptide" evidence="1">
    <location>
        <begin position="1"/>
        <end position="19"/>
    </location>
</feature>
<keyword evidence="1" id="KW-0732">Signal</keyword>
<evidence type="ECO:0000313" key="4">
    <source>
        <dbReference type="Proteomes" id="UP000094243"/>
    </source>
</evidence>
<accession>A0A1E3S3C7</accession>
<organism evidence="3 4">
    <name type="scientific">Mycolicibacterium holsaticum</name>
    <dbReference type="NCBI Taxonomy" id="152142"/>
    <lineage>
        <taxon>Bacteria</taxon>
        <taxon>Bacillati</taxon>
        <taxon>Actinomycetota</taxon>
        <taxon>Actinomycetes</taxon>
        <taxon>Mycobacteriales</taxon>
        <taxon>Mycobacteriaceae</taxon>
        <taxon>Mycolicibacterium</taxon>
    </lineage>
</organism>
<dbReference type="SUPFAM" id="SSF63829">
    <property type="entry name" value="Calcium-dependent phosphotriesterase"/>
    <property type="match status" value="1"/>
</dbReference>
<dbReference type="PANTHER" id="PTHR37957:SF1">
    <property type="entry name" value="PHYTASE-LIKE DOMAIN-CONTAINING PROTEIN"/>
    <property type="match status" value="1"/>
</dbReference>
<evidence type="ECO:0000259" key="2">
    <source>
        <dbReference type="Pfam" id="PF13449"/>
    </source>
</evidence>
<dbReference type="Pfam" id="PF13449">
    <property type="entry name" value="Phytase-like"/>
    <property type="match status" value="1"/>
</dbReference>
<reference evidence="4" key="1">
    <citation type="submission" date="2016-09" db="EMBL/GenBank/DDBJ databases">
        <authorList>
            <person name="Greninger A.L."/>
            <person name="Jerome K.R."/>
            <person name="Mcnair B."/>
            <person name="Wallis C."/>
            <person name="Fang F."/>
        </authorList>
    </citation>
    <scope>NUCLEOTIDE SEQUENCE [LARGE SCALE GENOMIC DNA]</scope>
    <source>
        <strain evidence="4">M7</strain>
    </source>
</reference>
<evidence type="ECO:0000256" key="1">
    <source>
        <dbReference type="SAM" id="SignalP"/>
    </source>
</evidence>
<dbReference type="Proteomes" id="UP000094243">
    <property type="component" value="Unassembled WGS sequence"/>
</dbReference>